<gene>
    <name evidence="2" type="ORF">GS03_01366</name>
</gene>
<evidence type="ECO:0000259" key="1">
    <source>
        <dbReference type="Pfam" id="PF00535"/>
    </source>
</evidence>
<dbReference type="EMBL" id="CP038810">
    <property type="protein sequence ID" value="QBZ97868.1"/>
    <property type="molecule type" value="Genomic_DNA"/>
</dbReference>
<dbReference type="OrthoDB" id="199095at2"/>
<protein>
    <recommendedName>
        <fullName evidence="1">Glycosyltransferase 2-like domain-containing protein</fullName>
    </recommendedName>
</protein>
<dbReference type="AlphaFoldDB" id="A0A4P7PSG8"/>
<dbReference type="GO" id="GO:0016758">
    <property type="term" value="F:hexosyltransferase activity"/>
    <property type="evidence" value="ECO:0007669"/>
    <property type="project" value="UniProtKB-ARBA"/>
</dbReference>
<keyword evidence="3" id="KW-1185">Reference proteome</keyword>
<feature type="domain" description="Glycosyltransferase 2-like" evidence="1">
    <location>
        <begin position="10"/>
        <end position="129"/>
    </location>
</feature>
<dbReference type="KEGG" id="fsn:GS03_01366"/>
<dbReference type="InterPro" id="IPR029044">
    <property type="entry name" value="Nucleotide-diphossugar_trans"/>
</dbReference>
<dbReference type="InterPro" id="IPR001173">
    <property type="entry name" value="Glyco_trans_2-like"/>
</dbReference>
<organism evidence="2 3">
    <name type="scientific">Flavobacterium sangjuense</name>
    <dbReference type="NCBI Taxonomy" id="2518177"/>
    <lineage>
        <taxon>Bacteria</taxon>
        <taxon>Pseudomonadati</taxon>
        <taxon>Bacteroidota</taxon>
        <taxon>Flavobacteriia</taxon>
        <taxon>Flavobacteriales</taxon>
        <taxon>Flavobacteriaceae</taxon>
        <taxon>Flavobacterium</taxon>
    </lineage>
</organism>
<reference evidence="2 3" key="1">
    <citation type="submission" date="2019-04" db="EMBL/GenBank/DDBJ databases">
        <title>Flavobacterium sp. GS03.</title>
        <authorList>
            <person name="Kim H."/>
        </authorList>
    </citation>
    <scope>NUCLEOTIDE SEQUENCE [LARGE SCALE GENOMIC DNA]</scope>
    <source>
        <strain evidence="2 3">GS03</strain>
    </source>
</reference>
<dbReference type="RefSeq" id="WP_136151802.1">
    <property type="nucleotide sequence ID" value="NZ_CP038810.1"/>
</dbReference>
<accession>A0A4P7PSG8</accession>
<dbReference type="PANTHER" id="PTHR22916">
    <property type="entry name" value="GLYCOSYLTRANSFERASE"/>
    <property type="match status" value="1"/>
</dbReference>
<dbReference type="PANTHER" id="PTHR22916:SF3">
    <property type="entry name" value="UDP-GLCNAC:BETAGAL BETA-1,3-N-ACETYLGLUCOSAMINYLTRANSFERASE-LIKE PROTEIN 1"/>
    <property type="match status" value="1"/>
</dbReference>
<name>A0A4P7PSG8_9FLAO</name>
<evidence type="ECO:0000313" key="2">
    <source>
        <dbReference type="EMBL" id="QBZ97868.1"/>
    </source>
</evidence>
<dbReference type="Gene3D" id="3.90.550.10">
    <property type="entry name" value="Spore Coat Polysaccharide Biosynthesis Protein SpsA, Chain A"/>
    <property type="match status" value="1"/>
</dbReference>
<proteinExistence type="predicted"/>
<evidence type="ECO:0000313" key="3">
    <source>
        <dbReference type="Proteomes" id="UP000296862"/>
    </source>
</evidence>
<sequence>MSNSNCPIVSVVMITYGHENFIREAISGVLMQECSFEVELIIANDCSPDDTDIIVNDIRKCYDGPHKIHYHKHINNLGIMPNFIWAVKQSKGKYIALCEGDDYWTDPLKLQKQVDFLEHNTDFFMVGHQSQKIINIIDGSDTEIIGIFKKDVFDYDDLAIKNIRIPTASLVFKNKIKFPEWFFKVYGGDRALIYLASTKGKIKVMDFIGSVYRIHDGGIEQGYKKDKSSLPKRNIHENNIYLSIIPKKYTFKYLKANSWNYFYLSINYLREFKISNSFKSFYKSILYYIKYLWSLQYLGKINN</sequence>
<dbReference type="Proteomes" id="UP000296862">
    <property type="component" value="Chromosome"/>
</dbReference>
<dbReference type="Pfam" id="PF00535">
    <property type="entry name" value="Glycos_transf_2"/>
    <property type="match status" value="1"/>
</dbReference>
<dbReference type="SUPFAM" id="SSF53448">
    <property type="entry name" value="Nucleotide-diphospho-sugar transferases"/>
    <property type="match status" value="1"/>
</dbReference>